<feature type="compositionally biased region" description="Basic and acidic residues" evidence="3">
    <location>
        <begin position="358"/>
        <end position="367"/>
    </location>
</feature>
<dbReference type="AlphaFoldDB" id="A0A6P6EW62"/>
<dbReference type="SMART" id="SM00550">
    <property type="entry name" value="Zalpha"/>
    <property type="match status" value="2"/>
</dbReference>
<evidence type="ECO:0000313" key="6">
    <source>
        <dbReference type="RefSeq" id="XP_023576559.1"/>
    </source>
</evidence>
<dbReference type="FunCoup" id="A0A6P6EW62">
    <property type="interactions" value="618"/>
</dbReference>
<dbReference type="InParanoid" id="A0A6P6EW62"/>
<evidence type="ECO:0000313" key="5">
    <source>
        <dbReference type="Proteomes" id="UP000515203"/>
    </source>
</evidence>
<organism evidence="5 6">
    <name type="scientific">Octodon degus</name>
    <name type="common">Degu</name>
    <name type="synonym">Sciurus degus</name>
    <dbReference type="NCBI Taxonomy" id="10160"/>
    <lineage>
        <taxon>Eukaryota</taxon>
        <taxon>Metazoa</taxon>
        <taxon>Chordata</taxon>
        <taxon>Craniata</taxon>
        <taxon>Vertebrata</taxon>
        <taxon>Euteleostomi</taxon>
        <taxon>Mammalia</taxon>
        <taxon>Eutheria</taxon>
        <taxon>Euarchontoglires</taxon>
        <taxon>Glires</taxon>
        <taxon>Rodentia</taxon>
        <taxon>Hystricomorpha</taxon>
        <taxon>Octodontidae</taxon>
        <taxon>Octodon</taxon>
    </lineage>
</organism>
<dbReference type="Proteomes" id="UP000515203">
    <property type="component" value="Unplaced"/>
</dbReference>
<dbReference type="GO" id="GO:0003677">
    <property type="term" value="F:DNA binding"/>
    <property type="evidence" value="ECO:0007669"/>
    <property type="project" value="InterPro"/>
</dbReference>
<dbReference type="SUPFAM" id="SSF46785">
    <property type="entry name" value="Winged helix' DNA-binding domain"/>
    <property type="match status" value="2"/>
</dbReference>
<dbReference type="PANTHER" id="PTHR14966">
    <property type="entry name" value="Z-DNA-BINDING PROTEIN 1"/>
    <property type="match status" value="1"/>
</dbReference>
<dbReference type="GO" id="GO:0003723">
    <property type="term" value="F:RNA binding"/>
    <property type="evidence" value="ECO:0007669"/>
    <property type="project" value="UniProtKB-KW"/>
</dbReference>
<dbReference type="InterPro" id="IPR042361">
    <property type="entry name" value="ZBP1"/>
</dbReference>
<evidence type="ECO:0000259" key="4">
    <source>
        <dbReference type="PROSITE" id="PS50139"/>
    </source>
</evidence>
<feature type="domain" description="Z-binding" evidence="4">
    <location>
        <begin position="102"/>
        <end position="165"/>
    </location>
</feature>
<dbReference type="PANTHER" id="PTHR14966:SF0">
    <property type="entry name" value="Z-DNA-BINDING PROTEIN 1"/>
    <property type="match status" value="1"/>
</dbReference>
<accession>A0A6P6EW62</accession>
<feature type="compositionally biased region" description="Basic and acidic residues" evidence="3">
    <location>
        <begin position="336"/>
        <end position="347"/>
    </location>
</feature>
<feature type="region of interest" description="Disordered" evidence="3">
    <location>
        <begin position="318"/>
        <end position="367"/>
    </location>
</feature>
<dbReference type="CTD" id="81030"/>
<proteinExistence type="predicted"/>
<dbReference type="Gene3D" id="1.10.10.10">
    <property type="entry name" value="Winged helix-like DNA-binding domain superfamily/Winged helix DNA-binding domain"/>
    <property type="match status" value="2"/>
</dbReference>
<evidence type="ECO:0000256" key="2">
    <source>
        <dbReference type="ARBA" id="ARBA00023118"/>
    </source>
</evidence>
<dbReference type="PROSITE" id="PS50139">
    <property type="entry name" value="Z_BINDING"/>
    <property type="match status" value="2"/>
</dbReference>
<keyword evidence="5" id="KW-1185">Reference proteome</keyword>
<feature type="region of interest" description="Disordered" evidence="3">
    <location>
        <begin position="78"/>
        <end position="105"/>
    </location>
</feature>
<keyword evidence="2" id="KW-0051">Antiviral defense</keyword>
<dbReference type="GO" id="GO:0003726">
    <property type="term" value="F:double-stranded RNA adenosine deaminase activity"/>
    <property type="evidence" value="ECO:0007669"/>
    <property type="project" value="InterPro"/>
</dbReference>
<reference evidence="6" key="1">
    <citation type="submission" date="2025-08" db="UniProtKB">
        <authorList>
            <consortium name="RefSeq"/>
        </authorList>
    </citation>
    <scope>IDENTIFICATION</scope>
</reference>
<dbReference type="RefSeq" id="XP_023576559.1">
    <property type="nucleotide sequence ID" value="XM_023720791.1"/>
</dbReference>
<gene>
    <name evidence="6" type="primary">Zbp1</name>
</gene>
<dbReference type="GO" id="GO:0005634">
    <property type="term" value="C:nucleus"/>
    <property type="evidence" value="ECO:0007669"/>
    <property type="project" value="TreeGrafter"/>
</dbReference>
<dbReference type="GO" id="GO:0051607">
    <property type="term" value="P:defense response to virus"/>
    <property type="evidence" value="ECO:0007669"/>
    <property type="project" value="UniProtKB-KW"/>
</dbReference>
<keyword evidence="1" id="KW-0694">RNA-binding</keyword>
<name>A0A6P6EW62_OCTDE</name>
<dbReference type="InterPro" id="IPR036388">
    <property type="entry name" value="WH-like_DNA-bd_sf"/>
</dbReference>
<feature type="domain" description="Z-binding" evidence="4">
    <location>
        <begin position="8"/>
        <end position="70"/>
    </location>
</feature>
<dbReference type="GO" id="GO:0060340">
    <property type="term" value="P:positive regulation of type I interferon-mediated signaling pathway"/>
    <property type="evidence" value="ECO:0007669"/>
    <property type="project" value="InterPro"/>
</dbReference>
<dbReference type="OrthoDB" id="9837317at2759"/>
<dbReference type="InterPro" id="IPR036390">
    <property type="entry name" value="WH_DNA-bd_sf"/>
</dbReference>
<protein>
    <submittedName>
        <fullName evidence="6">Z-DNA-binding protein 1</fullName>
    </submittedName>
</protein>
<evidence type="ECO:0000256" key="1">
    <source>
        <dbReference type="ARBA" id="ARBA00022884"/>
    </source>
</evidence>
<dbReference type="GeneID" id="101566181"/>
<dbReference type="InterPro" id="IPR042371">
    <property type="entry name" value="Z_dom"/>
</dbReference>
<dbReference type="Pfam" id="PF02295">
    <property type="entry name" value="z-alpha"/>
    <property type="match status" value="1"/>
</dbReference>
<evidence type="ECO:0000256" key="3">
    <source>
        <dbReference type="SAM" id="MobiDB-lite"/>
    </source>
</evidence>
<sequence>MAESPANPGAGGQLEQKIVQALTKAGCPMRTALLVKECQVPKQELNRVLYRMQKESIVYLTAPATWCLGRGDPGSLLPIEPAQPSIAQRPPQDPAAASESPGRPLSSLQDRIYRFLKANGPCKALHIAKGLGMKTAKDVNPDLYKMGSSHLLSCDEKSKQWRVSGAEDSGRRNGEIQSATIIYQQNPINMISQSQISIVNSEATQIGHGNVIVRCGEKGAMTPLHVPPVAPGDGWGPQSIYMERSMLQRVQMGHSNEMNLLCVPVEGPACRPSGSPPEASFEAQMLEPGPHPKGDMVQKIHIKSCHLEDAVIGDSNKMTLIPGTASHSGAAGPSDDSGREPEPRQEQNDAACGAQLRLDLHGEIRTP</sequence>